<dbReference type="SMART" id="SM00717">
    <property type="entry name" value="SANT"/>
    <property type="match status" value="1"/>
</dbReference>
<evidence type="ECO:0000256" key="4">
    <source>
        <dbReference type="ARBA" id="ARBA00023242"/>
    </source>
</evidence>
<dbReference type="InterPro" id="IPR017884">
    <property type="entry name" value="SANT_dom"/>
</dbReference>
<feature type="region of interest" description="Disordered" evidence="5">
    <location>
        <begin position="1"/>
        <end position="65"/>
    </location>
</feature>
<dbReference type="SUPFAM" id="SSF46689">
    <property type="entry name" value="Homeodomain-like"/>
    <property type="match status" value="2"/>
</dbReference>
<dbReference type="Pfam" id="PF00249">
    <property type="entry name" value="Myb_DNA-binding"/>
    <property type="match status" value="1"/>
</dbReference>
<dbReference type="FunFam" id="1.10.10.60:FF:000014">
    <property type="entry name" value="SWI/SNF complex subunit SMARCC2 isoform C"/>
    <property type="match status" value="1"/>
</dbReference>
<dbReference type="PANTHER" id="PTHR12802">
    <property type="entry name" value="SWI/SNF COMPLEX-RELATED"/>
    <property type="match status" value="1"/>
</dbReference>
<keyword evidence="2" id="KW-0238">DNA-binding</keyword>
<dbReference type="PROSITE" id="PS50934">
    <property type="entry name" value="SWIRM"/>
    <property type="match status" value="1"/>
</dbReference>
<dbReference type="Pfam" id="PF04433">
    <property type="entry name" value="SWIRM"/>
    <property type="match status" value="1"/>
</dbReference>
<dbReference type="Gene3D" id="1.10.10.10">
    <property type="entry name" value="Winged helix-like DNA-binding domain superfamily/Winged helix DNA-binding domain"/>
    <property type="match status" value="1"/>
</dbReference>
<reference evidence="9" key="1">
    <citation type="submission" date="2020-02" db="EMBL/GenBank/DDBJ databases">
        <authorList>
            <person name="Scholz U."/>
            <person name="Mascher M."/>
            <person name="Fiebig A."/>
        </authorList>
    </citation>
    <scope>NUCLEOTIDE SEQUENCE</scope>
</reference>
<dbReference type="GO" id="GO:0005634">
    <property type="term" value="C:nucleus"/>
    <property type="evidence" value="ECO:0007669"/>
    <property type="project" value="UniProtKB-ARBA"/>
</dbReference>
<feature type="compositionally biased region" description="Polar residues" evidence="5">
    <location>
        <begin position="44"/>
        <end position="60"/>
    </location>
</feature>
<feature type="domain" description="SWIRM" evidence="7">
    <location>
        <begin position="74"/>
        <end position="171"/>
    </location>
</feature>
<dbReference type="Gene3D" id="1.10.10.60">
    <property type="entry name" value="Homeodomain-like"/>
    <property type="match status" value="1"/>
</dbReference>
<name>A0A7I8LB51_SPIIN</name>
<evidence type="ECO:0000259" key="8">
    <source>
        <dbReference type="PROSITE" id="PS51293"/>
    </source>
</evidence>
<evidence type="ECO:0000259" key="6">
    <source>
        <dbReference type="PROSITE" id="PS50090"/>
    </source>
</evidence>
<dbReference type="GO" id="GO:0003677">
    <property type="term" value="F:DNA binding"/>
    <property type="evidence" value="ECO:0007669"/>
    <property type="project" value="UniProtKB-KW"/>
</dbReference>
<keyword evidence="3" id="KW-0804">Transcription</keyword>
<keyword evidence="1" id="KW-0805">Transcription regulation</keyword>
<keyword evidence="4" id="KW-0539">Nucleus</keyword>
<feature type="domain" description="SANT" evidence="8">
    <location>
        <begin position="249"/>
        <end position="301"/>
    </location>
</feature>
<evidence type="ECO:0000313" key="9">
    <source>
        <dbReference type="EMBL" id="CAA7407253.1"/>
    </source>
</evidence>
<protein>
    <submittedName>
        <fullName evidence="9">Uncharacterized protein</fullName>
    </submittedName>
</protein>
<dbReference type="PANTHER" id="PTHR12802:SF44">
    <property type="entry name" value="SWI_SNF COMPLEX SUBUNIT SWI3B"/>
    <property type="match status" value="1"/>
</dbReference>
<dbReference type="InterPro" id="IPR036388">
    <property type="entry name" value="WH-like_DNA-bd_sf"/>
</dbReference>
<proteinExistence type="predicted"/>
<dbReference type="InterPro" id="IPR001005">
    <property type="entry name" value="SANT/Myb"/>
</dbReference>
<dbReference type="EMBL" id="LR746276">
    <property type="protein sequence ID" value="CAA7407253.1"/>
    <property type="molecule type" value="Genomic_DNA"/>
</dbReference>
<evidence type="ECO:0000256" key="5">
    <source>
        <dbReference type="SAM" id="MobiDB-lite"/>
    </source>
</evidence>
<dbReference type="OrthoDB" id="118550at2759"/>
<dbReference type="PROSITE" id="PS51293">
    <property type="entry name" value="SANT"/>
    <property type="match status" value="1"/>
</dbReference>
<evidence type="ECO:0000256" key="2">
    <source>
        <dbReference type="ARBA" id="ARBA00023125"/>
    </source>
</evidence>
<dbReference type="InterPro" id="IPR009057">
    <property type="entry name" value="Homeodomain-like_sf"/>
</dbReference>
<gene>
    <name evidence="9" type="ORF">SI8410_13017931</name>
</gene>
<dbReference type="Proteomes" id="UP000663760">
    <property type="component" value="Chromosome 13"/>
</dbReference>
<accession>A0A7I8LB51</accession>
<keyword evidence="10" id="KW-1185">Reference proteome</keyword>
<sequence>MAAPPPQSPSPATPTPAAPSPGSQSSSAPLPSHGLTQAAVKNEAPTTNSAKEKSPSSLGSSAKEPASASVHTAIAVPSHSRWFSFGEIHATERRILPEFFDGKSPSKNPSLYMYYRDFIVRRFRENPARKISFTEVRRSLVGDVGSVRRVFDFLETWGLINYTGSEKQGAKGGVEDKEKRGTDEGAGNGLGAVKSFCTTCKSECNIVCFATEKVPDLILCARCFVRGSFRGGLTHADFKRVDVSSSSEEKKRDWTDKDVLHLLEALLLFGDDWKKVAEHVGGGKSERDCVMRFIRLPFAEQFVEPLGSQTYAQYHQEDDHGDTKTGGGNVVQSSALKQMRLSPLADASNPIMSQVAFLATIAGSEIAEAASKAAIAALDEVNGDGSLLEDVRDSGAIDGDADGKGTFLGRILEIHLILHEIVGHSLKLILSSSYY</sequence>
<feature type="compositionally biased region" description="Low complexity" evidence="5">
    <location>
        <begin position="20"/>
        <end position="32"/>
    </location>
</feature>
<evidence type="ECO:0000313" key="10">
    <source>
        <dbReference type="Proteomes" id="UP000663760"/>
    </source>
</evidence>
<dbReference type="PROSITE" id="PS50090">
    <property type="entry name" value="MYB_LIKE"/>
    <property type="match status" value="1"/>
</dbReference>
<feature type="domain" description="Myb-like" evidence="6">
    <location>
        <begin position="246"/>
        <end position="297"/>
    </location>
</feature>
<evidence type="ECO:0000259" key="7">
    <source>
        <dbReference type="PROSITE" id="PS50934"/>
    </source>
</evidence>
<feature type="compositionally biased region" description="Pro residues" evidence="5">
    <location>
        <begin position="1"/>
        <end position="19"/>
    </location>
</feature>
<organism evidence="9 10">
    <name type="scientific">Spirodela intermedia</name>
    <name type="common">Intermediate duckweed</name>
    <dbReference type="NCBI Taxonomy" id="51605"/>
    <lineage>
        <taxon>Eukaryota</taxon>
        <taxon>Viridiplantae</taxon>
        <taxon>Streptophyta</taxon>
        <taxon>Embryophyta</taxon>
        <taxon>Tracheophyta</taxon>
        <taxon>Spermatophyta</taxon>
        <taxon>Magnoliopsida</taxon>
        <taxon>Liliopsida</taxon>
        <taxon>Araceae</taxon>
        <taxon>Lemnoideae</taxon>
        <taxon>Spirodela</taxon>
    </lineage>
</organism>
<evidence type="ECO:0000256" key="3">
    <source>
        <dbReference type="ARBA" id="ARBA00023163"/>
    </source>
</evidence>
<dbReference type="InterPro" id="IPR007526">
    <property type="entry name" value="SWIRM"/>
</dbReference>
<evidence type="ECO:0000256" key="1">
    <source>
        <dbReference type="ARBA" id="ARBA00023015"/>
    </source>
</evidence>
<dbReference type="AlphaFoldDB" id="A0A7I8LB51"/>
<dbReference type="FunFam" id="1.10.10.10:FF:000020">
    <property type="entry name" value="SWI/SNF complex subunit SMARCC2 isoform c"/>
    <property type="match status" value="1"/>
</dbReference>